<sequence>MRSRVSLFIYLLVIVAAVVPSVTHAAIPFFGPIIPEAQALCPGSWALVITVLNNIIAFAITAVIIFVAPLMLAYAGFLYVANPVSPGGISKAKDVLFNTIGGTIVALAAWLIIAAIMAVLYDPSAVGKTWQSLVTARSNDALCIDIAGSLNQVVPGTYVTGIDAGSGQFLTLPTSGDCQAGNLMDATAGSPYALNQEQANTLSCIAVPESRCGARTTGARTPEGKPTSASGMFQIVFGSGNDTCHNLNIPACSQAAGVSGNLNCYQQFSGGSPKRDSKGNITAAAAACQRAAANVTCNAQAAACLVKADKGFSAWTADRRAATQRNCITQYASLR</sequence>
<feature type="transmembrane region" description="Helical" evidence="1">
    <location>
        <begin position="95"/>
        <end position="121"/>
    </location>
</feature>
<evidence type="ECO:0008006" key="4">
    <source>
        <dbReference type="Google" id="ProtNLM"/>
    </source>
</evidence>
<keyword evidence="1" id="KW-0472">Membrane</keyword>
<feature type="transmembrane region" description="Helical" evidence="1">
    <location>
        <begin position="49"/>
        <end position="74"/>
    </location>
</feature>
<dbReference type="Proteomes" id="UP000178815">
    <property type="component" value="Unassembled WGS sequence"/>
</dbReference>
<proteinExistence type="predicted"/>
<gene>
    <name evidence="2" type="ORF">A2678_01345</name>
</gene>
<dbReference type="AlphaFoldDB" id="A0A1F6CJD2"/>
<evidence type="ECO:0000256" key="1">
    <source>
        <dbReference type="SAM" id="Phobius"/>
    </source>
</evidence>
<dbReference type="EMBL" id="MFKU01000005">
    <property type="protein sequence ID" value="OGG49090.1"/>
    <property type="molecule type" value="Genomic_DNA"/>
</dbReference>
<protein>
    <recommendedName>
        <fullName evidence="4">Transglycosylase SLT domain-containing protein</fullName>
    </recommendedName>
</protein>
<evidence type="ECO:0000313" key="2">
    <source>
        <dbReference type="EMBL" id="OGG49090.1"/>
    </source>
</evidence>
<reference evidence="2 3" key="1">
    <citation type="journal article" date="2016" name="Nat. Commun.">
        <title>Thousands of microbial genomes shed light on interconnected biogeochemical processes in an aquifer system.</title>
        <authorList>
            <person name="Anantharaman K."/>
            <person name="Brown C.T."/>
            <person name="Hug L.A."/>
            <person name="Sharon I."/>
            <person name="Castelle C.J."/>
            <person name="Probst A.J."/>
            <person name="Thomas B.C."/>
            <person name="Singh A."/>
            <person name="Wilkins M.J."/>
            <person name="Karaoz U."/>
            <person name="Brodie E.L."/>
            <person name="Williams K.H."/>
            <person name="Hubbard S.S."/>
            <person name="Banfield J.F."/>
        </authorList>
    </citation>
    <scope>NUCLEOTIDE SEQUENCE [LARGE SCALE GENOMIC DNA]</scope>
</reference>
<accession>A0A1F6CJD2</accession>
<keyword evidence="1" id="KW-1133">Transmembrane helix</keyword>
<evidence type="ECO:0000313" key="3">
    <source>
        <dbReference type="Proteomes" id="UP000178815"/>
    </source>
</evidence>
<comment type="caution">
    <text evidence="2">The sequence shown here is derived from an EMBL/GenBank/DDBJ whole genome shotgun (WGS) entry which is preliminary data.</text>
</comment>
<name>A0A1F6CJD2_9BACT</name>
<keyword evidence="1" id="KW-0812">Transmembrane</keyword>
<organism evidence="2 3">
    <name type="scientific">Candidatus Kaiserbacteria bacterium RIFCSPHIGHO2_01_FULL_53_31</name>
    <dbReference type="NCBI Taxonomy" id="1798481"/>
    <lineage>
        <taxon>Bacteria</taxon>
        <taxon>Candidatus Kaiseribacteriota</taxon>
    </lineage>
</organism>